<name>A0A9X2G689_9ACTN</name>
<dbReference type="EMBL" id="JAMZEB010000001">
    <property type="protein sequence ID" value="MCP2353327.1"/>
    <property type="molecule type" value="Genomic_DNA"/>
</dbReference>
<accession>A0A9X2G689</accession>
<comment type="caution">
    <text evidence="2">The sequence shown here is derived from an EMBL/GenBank/DDBJ whole genome shotgun (WGS) entry which is preliminary data.</text>
</comment>
<keyword evidence="3" id="KW-1185">Reference proteome</keyword>
<gene>
    <name evidence="2" type="ORF">HD597_000347</name>
</gene>
<dbReference type="InterPro" id="IPR000834">
    <property type="entry name" value="Peptidase_M14"/>
</dbReference>
<evidence type="ECO:0000313" key="2">
    <source>
        <dbReference type="EMBL" id="MCP2353327.1"/>
    </source>
</evidence>
<feature type="domain" description="Peptidase M14" evidence="1">
    <location>
        <begin position="22"/>
        <end position="176"/>
    </location>
</feature>
<dbReference type="RefSeq" id="WP_253739810.1">
    <property type="nucleotide sequence ID" value="NZ_BAABKA010000046.1"/>
</dbReference>
<dbReference type="SUPFAM" id="SSF53187">
    <property type="entry name" value="Zn-dependent exopeptidases"/>
    <property type="match status" value="1"/>
</dbReference>
<dbReference type="AlphaFoldDB" id="A0A9X2G689"/>
<reference evidence="2" key="1">
    <citation type="submission" date="2022-06" db="EMBL/GenBank/DDBJ databases">
        <title>Sequencing the genomes of 1000 actinobacteria strains.</title>
        <authorList>
            <person name="Klenk H.-P."/>
        </authorList>
    </citation>
    <scope>NUCLEOTIDE SEQUENCE</scope>
    <source>
        <strain evidence="2">DSM 46694</strain>
    </source>
</reference>
<evidence type="ECO:0000313" key="3">
    <source>
        <dbReference type="Proteomes" id="UP001139648"/>
    </source>
</evidence>
<sequence>MTLETLAEKSQFRLTGRLDEVEALCAAFAGRWPEAVRSFVYGQSAEGRSMRALLISRSGAFTPEALRARGVPLLLVQAGIHPGESDGKDAGFVALRELLGGEPLAGVTGGSHIAVHPPQGDPLAHLAILFVPAFNTDGHERVGRWNRPNQDGPEETGWRATAHNLNLNRDYTKADAPEMRAMLTLLRDWDPLVCADMHVTDGADFEPDVSIQVEPIHLGDPRLHASGAAMRDALLAKLAAQGSLPLPFYPEPVIEDDPSSGFQITAYTPRYSTGYFPTRNRYTVLVETHSWKDYATRVRISRNAIVGLAELLAAHGNAWTAAVRQADQRASLLGGQDVVLDVVVDRRDIPHGAGNGPHNAAEPMSTIEFRGYAYTRELSPISGEPVTVYDPATPQIWRVPYRGSTLPSLIVRAPRGGYLVPRSYAPLIADKLDLHGLVHQTLEHGFDHLDAEVFRATGTRFASAPFEGRMPVTLQGDWQPEPQALPAGSLFVPIAQPGARLLMTLLEPQAPDSLAAWGYFNAHFEHKEYVEPYVTEIFAQQLLEQDPALADEFRHKLAADPAFATDPRRRREFFEQRHSSRDTRFAMYPVMRTDRAVGQNRPSQP</sequence>
<proteinExistence type="predicted"/>
<dbReference type="GO" id="GO:0008270">
    <property type="term" value="F:zinc ion binding"/>
    <property type="evidence" value="ECO:0007669"/>
    <property type="project" value="InterPro"/>
</dbReference>
<dbReference type="Pfam" id="PF00246">
    <property type="entry name" value="Peptidase_M14"/>
    <property type="match status" value="1"/>
</dbReference>
<dbReference type="GO" id="GO:0006508">
    <property type="term" value="P:proteolysis"/>
    <property type="evidence" value="ECO:0007669"/>
    <property type="project" value="InterPro"/>
</dbReference>
<dbReference type="Proteomes" id="UP001139648">
    <property type="component" value="Unassembled WGS sequence"/>
</dbReference>
<dbReference type="Gene3D" id="3.40.630.10">
    <property type="entry name" value="Zn peptidases"/>
    <property type="match status" value="1"/>
</dbReference>
<organism evidence="2 3">
    <name type="scientific">Nonomuraea thailandensis</name>
    <dbReference type="NCBI Taxonomy" id="1188745"/>
    <lineage>
        <taxon>Bacteria</taxon>
        <taxon>Bacillati</taxon>
        <taxon>Actinomycetota</taxon>
        <taxon>Actinomycetes</taxon>
        <taxon>Streptosporangiales</taxon>
        <taxon>Streptosporangiaceae</taxon>
        <taxon>Nonomuraea</taxon>
    </lineage>
</organism>
<protein>
    <submittedName>
        <fullName evidence="2">Murein tripeptide amidase MpaA</fullName>
    </submittedName>
</protein>
<evidence type="ECO:0000259" key="1">
    <source>
        <dbReference type="Pfam" id="PF00246"/>
    </source>
</evidence>
<dbReference type="GO" id="GO:0004181">
    <property type="term" value="F:metallocarboxypeptidase activity"/>
    <property type="evidence" value="ECO:0007669"/>
    <property type="project" value="InterPro"/>
</dbReference>